<dbReference type="VEuPathDB" id="VectorBase:ISCI013526"/>
<keyword evidence="1 2" id="KW-0378">Hydrolase</keyword>
<keyword evidence="4" id="KW-1185">Reference proteome</keyword>
<sequence length="153" mass="17076">MTRRGNIANPCLQAKYYATNHTVVTMGMDFHYKDAAKWFDSLDNLIYYVNALACKQLKVIGNVIDGDTETLCERTSRLPADRLTASVSGTEKQHVVEDYAHMTYLGIRQCEAVVSRAYRKLLFPPGFSAALNLSFCPLLNLSSCPITESADED</sequence>
<keyword evidence="2" id="KW-0326">Glycosidase</keyword>
<dbReference type="HOGENOM" id="CLU_1715289_0_0_1"/>
<protein>
    <submittedName>
        <fullName evidence="2 3">Lysosomal alpha-mannosidase, putative</fullName>
        <ecNumber evidence="2">3.2.1.24</ecNumber>
    </submittedName>
</protein>
<reference evidence="2 4" key="1">
    <citation type="submission" date="2008-03" db="EMBL/GenBank/DDBJ databases">
        <title>Annotation of Ixodes scapularis.</title>
        <authorList>
            <consortium name="Ixodes scapularis Genome Project Consortium"/>
            <person name="Caler E."/>
            <person name="Hannick L.I."/>
            <person name="Bidwell S."/>
            <person name="Joardar V."/>
            <person name="Thiagarajan M."/>
            <person name="Amedeo P."/>
            <person name="Galinsky K.J."/>
            <person name="Schobel S."/>
            <person name="Inman J."/>
            <person name="Hostetler J."/>
            <person name="Miller J."/>
            <person name="Hammond M."/>
            <person name="Megy K."/>
            <person name="Lawson D."/>
            <person name="Kodira C."/>
            <person name="Sutton G."/>
            <person name="Meyer J."/>
            <person name="Hill C.A."/>
            <person name="Birren B."/>
            <person name="Nene V."/>
            <person name="Collins F."/>
            <person name="Alarcon-Chaidez F."/>
            <person name="Wikel S."/>
            <person name="Strausberg R."/>
        </authorList>
    </citation>
    <scope>NUCLEOTIDE SEQUENCE [LARGE SCALE GENOMIC DNA]</scope>
    <source>
        <strain evidence="4">Wikel</strain>
        <strain evidence="2">Wikel colony</strain>
    </source>
</reference>
<evidence type="ECO:0000313" key="2">
    <source>
        <dbReference type="EMBL" id="EEC18791.1"/>
    </source>
</evidence>
<proteinExistence type="predicted"/>
<dbReference type="EMBL" id="ABJB010973507">
    <property type="status" value="NOT_ANNOTATED_CDS"/>
    <property type="molecule type" value="Genomic_DNA"/>
</dbReference>
<dbReference type="EMBL" id="ABJB010534798">
    <property type="status" value="NOT_ANNOTATED_CDS"/>
    <property type="molecule type" value="Genomic_DNA"/>
</dbReference>
<dbReference type="PANTHER" id="PTHR11607">
    <property type="entry name" value="ALPHA-MANNOSIDASE"/>
    <property type="match status" value="1"/>
</dbReference>
<evidence type="ECO:0000313" key="4">
    <source>
        <dbReference type="Proteomes" id="UP000001555"/>
    </source>
</evidence>
<evidence type="ECO:0000313" key="3">
    <source>
        <dbReference type="EnsemblMetazoa" id="ISCW013526-PA"/>
    </source>
</evidence>
<dbReference type="InterPro" id="IPR050843">
    <property type="entry name" value="Glycosyl_Hydrlase_38"/>
</dbReference>
<dbReference type="InterPro" id="IPR037094">
    <property type="entry name" value="Glyco_hydro_38_cen_sf"/>
</dbReference>
<dbReference type="AlphaFoldDB" id="B7QIW9"/>
<dbReference type="GO" id="GO:0006013">
    <property type="term" value="P:mannose metabolic process"/>
    <property type="evidence" value="ECO:0007669"/>
    <property type="project" value="InterPro"/>
</dbReference>
<dbReference type="EnsemblMetazoa" id="ISCW013526-RA">
    <property type="protein sequence ID" value="ISCW013526-PA"/>
    <property type="gene ID" value="ISCW013526"/>
</dbReference>
<name>B7QIW9_IXOSC</name>
<dbReference type="Gene3D" id="3.20.110.10">
    <property type="entry name" value="Glycoside hydrolase 38, N terminal domain"/>
    <property type="match status" value="1"/>
</dbReference>
<dbReference type="Gene3D" id="1.20.1270.50">
    <property type="entry name" value="Glycoside hydrolase family 38, central domain"/>
    <property type="match status" value="1"/>
</dbReference>
<dbReference type="EC" id="3.2.1.24" evidence="2"/>
<gene>
    <name evidence="2" type="ORF">IscW_ISCW013526</name>
</gene>
<dbReference type="EMBL" id="ABJB010330835">
    <property type="status" value="NOT_ANNOTATED_CDS"/>
    <property type="molecule type" value="Genomic_DNA"/>
</dbReference>
<dbReference type="InterPro" id="IPR028995">
    <property type="entry name" value="Glyco_hydro_57/38_cen_sf"/>
</dbReference>
<dbReference type="PANTHER" id="PTHR11607:SF3">
    <property type="entry name" value="LYSOSOMAL ALPHA-MANNOSIDASE"/>
    <property type="match status" value="1"/>
</dbReference>
<accession>B7QIW9</accession>
<dbReference type="PaxDb" id="6945-B7QIW9"/>
<dbReference type="InParanoid" id="B7QIW9"/>
<dbReference type="VEuPathDB" id="VectorBase:ISCW013526"/>
<organism>
    <name type="scientific">Ixodes scapularis</name>
    <name type="common">Black-legged tick</name>
    <name type="synonym">Deer tick</name>
    <dbReference type="NCBI Taxonomy" id="6945"/>
    <lineage>
        <taxon>Eukaryota</taxon>
        <taxon>Metazoa</taxon>
        <taxon>Ecdysozoa</taxon>
        <taxon>Arthropoda</taxon>
        <taxon>Chelicerata</taxon>
        <taxon>Arachnida</taxon>
        <taxon>Acari</taxon>
        <taxon>Parasitiformes</taxon>
        <taxon>Ixodida</taxon>
        <taxon>Ixodoidea</taxon>
        <taxon>Ixodidae</taxon>
        <taxon>Ixodinae</taxon>
        <taxon>Ixodes</taxon>
    </lineage>
</organism>
<dbReference type="Proteomes" id="UP000001555">
    <property type="component" value="Unassembled WGS sequence"/>
</dbReference>
<dbReference type="GO" id="GO:0004559">
    <property type="term" value="F:alpha-mannosidase activity"/>
    <property type="evidence" value="ECO:0007669"/>
    <property type="project" value="UniProtKB-EC"/>
</dbReference>
<reference evidence="3" key="2">
    <citation type="submission" date="2020-05" db="UniProtKB">
        <authorList>
            <consortium name="EnsemblMetazoa"/>
        </authorList>
    </citation>
    <scope>IDENTIFICATION</scope>
    <source>
        <strain evidence="3">wikel</strain>
    </source>
</reference>
<evidence type="ECO:0000256" key="1">
    <source>
        <dbReference type="ARBA" id="ARBA00022801"/>
    </source>
</evidence>
<dbReference type="EMBL" id="DS948294">
    <property type="protein sequence ID" value="EEC18791.1"/>
    <property type="molecule type" value="Genomic_DNA"/>
</dbReference>
<dbReference type="InterPro" id="IPR027291">
    <property type="entry name" value="Glyco_hydro_38_N_sf"/>
</dbReference>
<dbReference type="SUPFAM" id="SSF88688">
    <property type="entry name" value="Families 57/38 glycoside transferase middle domain"/>
    <property type="match status" value="1"/>
</dbReference>